<dbReference type="AlphaFoldDB" id="A0A328BIY0"/>
<keyword evidence="2 4" id="KW-0472">Membrane</keyword>
<feature type="domain" description="OmpA-like" evidence="5">
    <location>
        <begin position="32"/>
        <end position="147"/>
    </location>
</feature>
<keyword evidence="7" id="KW-1185">Reference proteome</keyword>
<sequence length="149" mass="15540">MNRIGWVGLLAMAATASGCASVRDARDRIVRASPTCEDLSVPVYFEPNVAVLTREGQRVIAAAARQARGCTVRSVRVVGLADATGDPAANLELSKQRAASVAAAVARAGLPAATFDVEAFGQAGSITPDGRVQPVRRRADITLDLARVK</sequence>
<dbReference type="OrthoDB" id="7630357at2"/>
<dbReference type="InterPro" id="IPR006664">
    <property type="entry name" value="OMP_bac"/>
</dbReference>
<dbReference type="InterPro" id="IPR050330">
    <property type="entry name" value="Bact_OuterMem_StrucFunc"/>
</dbReference>
<dbReference type="PRINTS" id="PR01021">
    <property type="entry name" value="OMPADOMAIN"/>
</dbReference>
<dbReference type="PROSITE" id="PS51257">
    <property type="entry name" value="PROKAR_LIPOPROTEIN"/>
    <property type="match status" value="1"/>
</dbReference>
<gene>
    <name evidence="6" type="ORF">DJ019_13365</name>
</gene>
<dbReference type="InterPro" id="IPR036737">
    <property type="entry name" value="OmpA-like_sf"/>
</dbReference>
<dbReference type="RefSeq" id="WP_111276526.1">
    <property type="nucleotide sequence ID" value="NZ_QFYS01000005.1"/>
</dbReference>
<dbReference type="Gene3D" id="3.30.1330.60">
    <property type="entry name" value="OmpA-like domain"/>
    <property type="match status" value="1"/>
</dbReference>
<accession>A0A328BIY0</accession>
<proteinExistence type="predicted"/>
<evidence type="ECO:0000256" key="4">
    <source>
        <dbReference type="PROSITE-ProRule" id="PRU00473"/>
    </source>
</evidence>
<dbReference type="EMBL" id="QFYS01000005">
    <property type="protein sequence ID" value="RAK64988.1"/>
    <property type="molecule type" value="Genomic_DNA"/>
</dbReference>
<dbReference type="InterPro" id="IPR006665">
    <property type="entry name" value="OmpA-like"/>
</dbReference>
<organism evidence="6 7">
    <name type="scientific">Phenylobacterium kunshanense</name>
    <dbReference type="NCBI Taxonomy" id="1445034"/>
    <lineage>
        <taxon>Bacteria</taxon>
        <taxon>Pseudomonadati</taxon>
        <taxon>Pseudomonadota</taxon>
        <taxon>Alphaproteobacteria</taxon>
        <taxon>Caulobacterales</taxon>
        <taxon>Caulobacteraceae</taxon>
        <taxon>Phenylobacterium</taxon>
    </lineage>
</organism>
<evidence type="ECO:0000313" key="6">
    <source>
        <dbReference type="EMBL" id="RAK64988.1"/>
    </source>
</evidence>
<protein>
    <submittedName>
        <fullName evidence="6">OmpA family protein</fullName>
    </submittedName>
</protein>
<comment type="caution">
    <text evidence="6">The sequence shown here is derived from an EMBL/GenBank/DDBJ whole genome shotgun (WGS) entry which is preliminary data.</text>
</comment>
<evidence type="ECO:0000313" key="7">
    <source>
        <dbReference type="Proteomes" id="UP000249524"/>
    </source>
</evidence>
<dbReference type="Proteomes" id="UP000249524">
    <property type="component" value="Unassembled WGS sequence"/>
</dbReference>
<dbReference type="GO" id="GO:0009279">
    <property type="term" value="C:cell outer membrane"/>
    <property type="evidence" value="ECO:0007669"/>
    <property type="project" value="UniProtKB-SubCell"/>
</dbReference>
<reference evidence="6 7" key="1">
    <citation type="submission" date="2018-05" db="EMBL/GenBank/DDBJ databases">
        <authorList>
            <person name="Lanie J.A."/>
            <person name="Ng W.-L."/>
            <person name="Kazmierczak K.M."/>
            <person name="Andrzejewski T.M."/>
            <person name="Davidsen T.M."/>
            <person name="Wayne K.J."/>
            <person name="Tettelin H."/>
            <person name="Glass J.I."/>
            <person name="Rusch D."/>
            <person name="Podicherti R."/>
            <person name="Tsui H.-C.T."/>
            <person name="Winkler M.E."/>
        </authorList>
    </citation>
    <scope>NUCLEOTIDE SEQUENCE [LARGE SCALE GENOMIC DNA]</scope>
    <source>
        <strain evidence="6 7">BUT-10</strain>
    </source>
</reference>
<dbReference type="SUPFAM" id="SSF103088">
    <property type="entry name" value="OmpA-like"/>
    <property type="match status" value="1"/>
</dbReference>
<keyword evidence="3" id="KW-0998">Cell outer membrane</keyword>
<evidence type="ECO:0000256" key="3">
    <source>
        <dbReference type="ARBA" id="ARBA00023237"/>
    </source>
</evidence>
<evidence type="ECO:0000256" key="1">
    <source>
        <dbReference type="ARBA" id="ARBA00004442"/>
    </source>
</evidence>
<evidence type="ECO:0000256" key="2">
    <source>
        <dbReference type="ARBA" id="ARBA00023136"/>
    </source>
</evidence>
<dbReference type="PANTHER" id="PTHR30329">
    <property type="entry name" value="STATOR ELEMENT OF FLAGELLAR MOTOR COMPLEX"/>
    <property type="match status" value="1"/>
</dbReference>
<evidence type="ECO:0000259" key="5">
    <source>
        <dbReference type="PROSITE" id="PS51123"/>
    </source>
</evidence>
<dbReference type="PROSITE" id="PS51123">
    <property type="entry name" value="OMPA_2"/>
    <property type="match status" value="1"/>
</dbReference>
<dbReference type="Pfam" id="PF00691">
    <property type="entry name" value="OmpA"/>
    <property type="match status" value="1"/>
</dbReference>
<dbReference type="PANTHER" id="PTHR30329:SF21">
    <property type="entry name" value="LIPOPROTEIN YIAD-RELATED"/>
    <property type="match status" value="1"/>
</dbReference>
<name>A0A328BIY0_9CAUL</name>
<comment type="subcellular location">
    <subcellularLocation>
        <location evidence="1">Cell outer membrane</location>
    </subcellularLocation>
</comment>